<keyword evidence="15" id="KW-1185">Reference proteome</keyword>
<dbReference type="GO" id="GO:0005789">
    <property type="term" value="C:endoplasmic reticulum membrane"/>
    <property type="evidence" value="ECO:0007669"/>
    <property type="project" value="UniProtKB-SubCell"/>
</dbReference>
<dbReference type="InParanoid" id="A0A1D2VM52"/>
<dbReference type="GO" id="GO:1990529">
    <property type="term" value="C:glycosylphosphatidylinositol-mannosyltransferase I complex"/>
    <property type="evidence" value="ECO:0007669"/>
    <property type="project" value="EnsemblFungi"/>
</dbReference>
<dbReference type="GO" id="GO:0180041">
    <property type="term" value="F:dol-P-Man:GlcN-acyl-PI alpha-1,4-mannosyltransferase activity"/>
    <property type="evidence" value="ECO:0007669"/>
    <property type="project" value="EnsemblFungi"/>
</dbReference>
<evidence type="ECO:0000313" key="14">
    <source>
        <dbReference type="EMBL" id="ODV62625.1"/>
    </source>
</evidence>
<proteinExistence type="inferred from homology"/>
<sequence>MMKSWDSLFSLKNLMILATLLRIGFFLFGLFQDLTMEVKYTDIDYYVFTDASRFVFNGLSPYERETYRYTPLLSWVLLPTSLNNFDNELINLLIFSFGKFLFILADLVSGYLIYQILNHLVLNNATNNNSKKLDSKSKNLILALTSVWLLNPMVITISTRGSCESVLSILVLSFIYYLLIKKMYIVSGLLLGFSIHFKIYPIIYLPTSIIYLSQLEINNQKNTLSFFFPFNLIKLSTLKLAISTILSLFSLNLLMYNLYGHQFLYHTYLYHLTRIDHRHNFSLYNIMLYFESYILSDSFKLNSNISINPNTIQNFLFSKISFLPQILLSIIIIPFCLNYFNNANIKLNLISKNYLFLNSLFLQTFTFVTYNKVITSQYFIWYIIFLPFFLLNSSLLLKKNLLKSLSILFFWVTSQTIWLYNAYNLEFLGKNVFYPNIFYSSVFFFLVNVWILDKFIKDSFLKIT</sequence>
<evidence type="ECO:0000256" key="10">
    <source>
        <dbReference type="ARBA" id="ARBA00022989"/>
    </source>
</evidence>
<gene>
    <name evidence="14" type="ORF">ASCRUDRAFT_80090</name>
</gene>
<dbReference type="GO" id="GO:0006506">
    <property type="term" value="P:GPI anchor biosynthetic process"/>
    <property type="evidence" value="ECO:0007669"/>
    <property type="project" value="UniProtKB-UniPathway"/>
</dbReference>
<feature type="transmembrane region" description="Helical" evidence="13">
    <location>
        <begin position="379"/>
        <end position="397"/>
    </location>
</feature>
<keyword evidence="9 13" id="KW-0256">Endoplasmic reticulum</keyword>
<accession>A0A1D2VM52</accession>
<evidence type="ECO:0000256" key="2">
    <source>
        <dbReference type="ARBA" id="ARBA00004687"/>
    </source>
</evidence>
<feature type="transmembrane region" description="Helical" evidence="13">
    <location>
        <begin position="404"/>
        <end position="421"/>
    </location>
</feature>
<evidence type="ECO:0000256" key="5">
    <source>
        <dbReference type="ARBA" id="ARBA00022502"/>
    </source>
</evidence>
<feature type="transmembrane region" description="Helical" evidence="13">
    <location>
        <begin position="189"/>
        <end position="212"/>
    </location>
</feature>
<dbReference type="Proteomes" id="UP000095038">
    <property type="component" value="Unassembled WGS sequence"/>
</dbReference>
<evidence type="ECO:0000256" key="1">
    <source>
        <dbReference type="ARBA" id="ARBA00004477"/>
    </source>
</evidence>
<dbReference type="STRING" id="1344418.A0A1D2VM52"/>
<dbReference type="Pfam" id="PF05007">
    <property type="entry name" value="Mannosyl_trans"/>
    <property type="match status" value="1"/>
</dbReference>
<dbReference type="GO" id="GO:0031505">
    <property type="term" value="P:fungal-type cell wall organization"/>
    <property type="evidence" value="ECO:0007669"/>
    <property type="project" value="EnsemblFungi"/>
</dbReference>
<dbReference type="EMBL" id="KV454477">
    <property type="protein sequence ID" value="ODV62625.1"/>
    <property type="molecule type" value="Genomic_DNA"/>
</dbReference>
<feature type="transmembrane region" description="Helical" evidence="13">
    <location>
        <begin position="12"/>
        <end position="31"/>
    </location>
</feature>
<keyword evidence="5 13" id="KW-0337">GPI-anchor biosynthesis</keyword>
<dbReference type="UniPathway" id="UPA00196"/>
<evidence type="ECO:0000256" key="8">
    <source>
        <dbReference type="ARBA" id="ARBA00022692"/>
    </source>
</evidence>
<evidence type="ECO:0000256" key="13">
    <source>
        <dbReference type="RuleBase" id="RU365064"/>
    </source>
</evidence>
<keyword evidence="6 13" id="KW-0328">Glycosyltransferase</keyword>
<dbReference type="EC" id="2.4.1.-" evidence="13"/>
<feature type="transmembrane region" description="Helical" evidence="13">
    <location>
        <begin position="433"/>
        <end position="452"/>
    </location>
</feature>
<comment type="pathway">
    <text evidence="2 13">Glycolipid biosynthesis; glycosylphosphatidylinositol-anchor biosynthesis.</text>
</comment>
<feature type="transmembrane region" description="Helical" evidence="13">
    <location>
        <begin position="89"/>
        <end position="114"/>
    </location>
</feature>
<evidence type="ECO:0000256" key="6">
    <source>
        <dbReference type="ARBA" id="ARBA00022676"/>
    </source>
</evidence>
<keyword evidence="11 13" id="KW-0472">Membrane</keyword>
<evidence type="ECO:0000256" key="3">
    <source>
        <dbReference type="ARBA" id="ARBA00011071"/>
    </source>
</evidence>
<comment type="subcellular location">
    <subcellularLocation>
        <location evidence="1 13">Endoplasmic reticulum membrane</location>
        <topology evidence="1 13">Multi-pass membrane protein</topology>
    </subcellularLocation>
</comment>
<evidence type="ECO:0000313" key="15">
    <source>
        <dbReference type="Proteomes" id="UP000095038"/>
    </source>
</evidence>
<dbReference type="OrthoDB" id="1741594at2759"/>
<evidence type="ECO:0000256" key="9">
    <source>
        <dbReference type="ARBA" id="ARBA00022824"/>
    </source>
</evidence>
<dbReference type="PANTHER" id="PTHR12886:SF0">
    <property type="entry name" value="GPI MANNOSYLTRANSFERASE 1"/>
    <property type="match status" value="1"/>
</dbReference>
<protein>
    <recommendedName>
        <fullName evidence="4 13">GPI mannosyltransferase 1</fullName>
        <ecNumber evidence="13">2.4.1.-</ecNumber>
    </recommendedName>
    <alternativeName>
        <fullName evidence="13">GPI mannosyltransferase I</fullName>
    </alternativeName>
</protein>
<evidence type="ECO:0000256" key="12">
    <source>
        <dbReference type="ARBA" id="ARBA00025399"/>
    </source>
</evidence>
<evidence type="ECO:0000256" key="11">
    <source>
        <dbReference type="ARBA" id="ARBA00023136"/>
    </source>
</evidence>
<dbReference type="GeneID" id="30968092"/>
<comment type="similarity">
    <text evidence="3 13">Belongs to the PIGM family.</text>
</comment>
<feature type="transmembrane region" description="Helical" evidence="13">
    <location>
        <begin position="165"/>
        <end position="180"/>
    </location>
</feature>
<evidence type="ECO:0000256" key="7">
    <source>
        <dbReference type="ARBA" id="ARBA00022679"/>
    </source>
</evidence>
<reference evidence="15" key="1">
    <citation type="submission" date="2016-05" db="EMBL/GenBank/DDBJ databases">
        <title>Comparative genomics of biotechnologically important yeasts.</title>
        <authorList>
            <consortium name="DOE Joint Genome Institute"/>
            <person name="Riley R."/>
            <person name="Haridas S."/>
            <person name="Wolfe K.H."/>
            <person name="Lopes M.R."/>
            <person name="Hittinger C.T."/>
            <person name="Goker M."/>
            <person name="Salamov A."/>
            <person name="Wisecaver J."/>
            <person name="Long T.M."/>
            <person name="Aerts A.L."/>
            <person name="Barry K."/>
            <person name="Choi C."/>
            <person name="Clum A."/>
            <person name="Coughlan A.Y."/>
            <person name="Deshpande S."/>
            <person name="Douglass A.P."/>
            <person name="Hanson S.J."/>
            <person name="Klenk H.-P."/>
            <person name="Labutti K."/>
            <person name="Lapidus A."/>
            <person name="Lindquist E."/>
            <person name="Lipzen A."/>
            <person name="Meier-Kolthoff J.P."/>
            <person name="Ohm R.A."/>
            <person name="Otillar R.P."/>
            <person name="Pangilinan J."/>
            <person name="Peng Y."/>
            <person name="Rokas A."/>
            <person name="Rosa C.A."/>
            <person name="Scheuner C."/>
            <person name="Sibirny A.A."/>
            <person name="Slot J.C."/>
            <person name="Stielow J.B."/>
            <person name="Sun H."/>
            <person name="Kurtzman C.P."/>
            <person name="Blackwell M."/>
            <person name="Grigoriev I.V."/>
            <person name="Jeffries T.W."/>
        </authorList>
    </citation>
    <scope>NUCLEOTIDE SEQUENCE [LARGE SCALE GENOMIC DNA]</scope>
    <source>
        <strain evidence="15">DSM 1968</strain>
    </source>
</reference>
<feature type="transmembrane region" description="Helical" evidence="13">
    <location>
        <begin position="232"/>
        <end position="259"/>
    </location>
</feature>
<feature type="transmembrane region" description="Helical" evidence="13">
    <location>
        <begin position="316"/>
        <end position="341"/>
    </location>
</feature>
<keyword evidence="8 13" id="KW-0812">Transmembrane</keyword>
<name>A0A1D2VM52_9ASCO</name>
<dbReference type="InterPro" id="IPR007704">
    <property type="entry name" value="PIG-M"/>
</dbReference>
<dbReference type="RefSeq" id="XP_020048932.1">
    <property type="nucleotide sequence ID" value="XM_020194456.1"/>
</dbReference>
<comment type="function">
    <text evidence="12 13">Mannosyltransferase involved in glycosylphosphatidylinositol-anchor biosynthesis. Transfers the first alpha-1,4-mannose to GlcN-acyl-PI during GPI precursor assembly. Required for cell wall integrity.</text>
</comment>
<organism evidence="14 15">
    <name type="scientific">Ascoidea rubescens DSM 1968</name>
    <dbReference type="NCBI Taxonomy" id="1344418"/>
    <lineage>
        <taxon>Eukaryota</taxon>
        <taxon>Fungi</taxon>
        <taxon>Dikarya</taxon>
        <taxon>Ascomycota</taxon>
        <taxon>Saccharomycotina</taxon>
        <taxon>Saccharomycetes</taxon>
        <taxon>Ascoideaceae</taxon>
        <taxon>Ascoidea</taxon>
    </lineage>
</organism>
<feature type="transmembrane region" description="Helical" evidence="13">
    <location>
        <begin position="353"/>
        <end position="373"/>
    </location>
</feature>
<keyword evidence="10 13" id="KW-1133">Transmembrane helix</keyword>
<dbReference type="PANTHER" id="PTHR12886">
    <property type="entry name" value="PIG-M MANNOSYLTRANSFERASE"/>
    <property type="match status" value="1"/>
</dbReference>
<keyword evidence="7 13" id="KW-0808">Transferase</keyword>
<dbReference type="FunCoup" id="A0A1D2VM52">
    <property type="interactions" value="586"/>
</dbReference>
<dbReference type="AlphaFoldDB" id="A0A1D2VM52"/>
<evidence type="ECO:0000256" key="4">
    <source>
        <dbReference type="ARBA" id="ARBA00013797"/>
    </source>
</evidence>